<organism evidence="1 2">
    <name type="scientific">Novipirellula galeiformis</name>
    <dbReference type="NCBI Taxonomy" id="2528004"/>
    <lineage>
        <taxon>Bacteria</taxon>
        <taxon>Pseudomonadati</taxon>
        <taxon>Planctomycetota</taxon>
        <taxon>Planctomycetia</taxon>
        <taxon>Pirellulales</taxon>
        <taxon>Pirellulaceae</taxon>
        <taxon>Novipirellula</taxon>
    </lineage>
</organism>
<dbReference type="Pfam" id="PF02575">
    <property type="entry name" value="YbaB_DNA_bd"/>
    <property type="match status" value="1"/>
</dbReference>
<evidence type="ECO:0000313" key="2">
    <source>
        <dbReference type="Proteomes" id="UP000316304"/>
    </source>
</evidence>
<dbReference type="EMBL" id="SJPT01000001">
    <property type="protein sequence ID" value="TWU26946.1"/>
    <property type="molecule type" value="Genomic_DNA"/>
</dbReference>
<dbReference type="OrthoDB" id="288497at2"/>
<dbReference type="InterPro" id="IPR004401">
    <property type="entry name" value="YbaB/EbfC"/>
</dbReference>
<dbReference type="InterPro" id="IPR036894">
    <property type="entry name" value="YbaB-like_sf"/>
</dbReference>
<sequence>MFKGLGNLGNIASMVGSFQKLPDKLKQLHEQMKDETVTGSSADSEVTVLMNGLGQVQSVQIRGEHSSEALEPLVLEATNVAGAAAKQLYADGISQMVSDLDMNVPGLDGILANLTGGV</sequence>
<name>A0A5C6CVF0_9BACT</name>
<proteinExistence type="predicted"/>
<protein>
    <submittedName>
        <fullName evidence="1">Nucleoid-associated protein</fullName>
    </submittedName>
</protein>
<dbReference type="Proteomes" id="UP000316304">
    <property type="component" value="Unassembled WGS sequence"/>
</dbReference>
<comment type="caution">
    <text evidence="1">The sequence shown here is derived from an EMBL/GenBank/DDBJ whole genome shotgun (WGS) entry which is preliminary data.</text>
</comment>
<keyword evidence="2" id="KW-1185">Reference proteome</keyword>
<dbReference type="SUPFAM" id="SSF82607">
    <property type="entry name" value="YbaB-like"/>
    <property type="match status" value="1"/>
</dbReference>
<dbReference type="RefSeq" id="WP_146593208.1">
    <property type="nucleotide sequence ID" value="NZ_SJPT01000001.1"/>
</dbReference>
<reference evidence="1 2" key="1">
    <citation type="submission" date="2019-02" db="EMBL/GenBank/DDBJ databases">
        <title>Deep-cultivation of Planctomycetes and their phenomic and genomic characterization uncovers novel biology.</title>
        <authorList>
            <person name="Wiegand S."/>
            <person name="Jogler M."/>
            <person name="Boedeker C."/>
            <person name="Pinto D."/>
            <person name="Vollmers J."/>
            <person name="Rivas-Marin E."/>
            <person name="Kohn T."/>
            <person name="Peeters S.H."/>
            <person name="Heuer A."/>
            <person name="Rast P."/>
            <person name="Oberbeckmann S."/>
            <person name="Bunk B."/>
            <person name="Jeske O."/>
            <person name="Meyerdierks A."/>
            <person name="Storesund J.E."/>
            <person name="Kallscheuer N."/>
            <person name="Luecker S."/>
            <person name="Lage O.M."/>
            <person name="Pohl T."/>
            <person name="Merkel B.J."/>
            <person name="Hornburger P."/>
            <person name="Mueller R.-W."/>
            <person name="Bruemmer F."/>
            <person name="Labrenz M."/>
            <person name="Spormann A.M."/>
            <person name="Op Den Camp H."/>
            <person name="Overmann J."/>
            <person name="Amann R."/>
            <person name="Jetten M.S.M."/>
            <person name="Mascher T."/>
            <person name="Medema M.H."/>
            <person name="Devos D.P."/>
            <person name="Kaster A.-K."/>
            <person name="Ovreas L."/>
            <person name="Rohde M."/>
            <person name="Galperin M.Y."/>
            <person name="Jogler C."/>
        </authorList>
    </citation>
    <scope>NUCLEOTIDE SEQUENCE [LARGE SCALE GENOMIC DNA]</scope>
    <source>
        <strain evidence="1 2">Pla52o</strain>
    </source>
</reference>
<dbReference type="Gene3D" id="3.30.1310.10">
    <property type="entry name" value="Nucleoid-associated protein YbaB-like domain"/>
    <property type="match status" value="1"/>
</dbReference>
<accession>A0A5C6CVF0</accession>
<gene>
    <name evidence="1" type="ORF">Pla52o_08020</name>
</gene>
<dbReference type="GO" id="GO:0003677">
    <property type="term" value="F:DNA binding"/>
    <property type="evidence" value="ECO:0007669"/>
    <property type="project" value="InterPro"/>
</dbReference>
<evidence type="ECO:0000313" key="1">
    <source>
        <dbReference type="EMBL" id="TWU26946.1"/>
    </source>
</evidence>
<dbReference type="AlphaFoldDB" id="A0A5C6CVF0"/>